<dbReference type="STRING" id="111780.Sta7437_4267"/>
<accession>K9Y0B9</accession>
<gene>
    <name evidence="7" type="ordered locus">Sta7437_4267</name>
</gene>
<dbReference type="InterPro" id="IPR036259">
    <property type="entry name" value="MFS_trans_sf"/>
</dbReference>
<dbReference type="PANTHER" id="PTHR23526:SF2">
    <property type="entry name" value="MAJOR FACILITATOR SUPERFAMILY (MFS) PROFILE DOMAIN-CONTAINING PROTEIN"/>
    <property type="match status" value="1"/>
</dbReference>
<proteinExistence type="predicted"/>
<feature type="transmembrane region" description="Helical" evidence="5">
    <location>
        <begin position="161"/>
        <end position="182"/>
    </location>
</feature>
<feature type="transmembrane region" description="Helical" evidence="5">
    <location>
        <begin position="56"/>
        <end position="74"/>
    </location>
</feature>
<dbReference type="EMBL" id="CP003653">
    <property type="protein sequence ID" value="AFZ37739.1"/>
    <property type="molecule type" value="Genomic_DNA"/>
</dbReference>
<feature type="transmembrane region" description="Helical" evidence="5">
    <location>
        <begin position="116"/>
        <end position="140"/>
    </location>
</feature>
<dbReference type="GO" id="GO:0022857">
    <property type="term" value="F:transmembrane transporter activity"/>
    <property type="evidence" value="ECO:0007669"/>
    <property type="project" value="InterPro"/>
</dbReference>
<evidence type="ECO:0000256" key="5">
    <source>
        <dbReference type="SAM" id="Phobius"/>
    </source>
</evidence>
<evidence type="ECO:0000256" key="4">
    <source>
        <dbReference type="ARBA" id="ARBA00023136"/>
    </source>
</evidence>
<dbReference type="Pfam" id="PF07690">
    <property type="entry name" value="MFS_1"/>
    <property type="match status" value="1"/>
</dbReference>
<evidence type="ECO:0000259" key="6">
    <source>
        <dbReference type="PROSITE" id="PS50850"/>
    </source>
</evidence>
<dbReference type="PANTHER" id="PTHR23526">
    <property type="entry name" value="INTEGRAL MEMBRANE TRANSPORT PROTEIN-RELATED"/>
    <property type="match status" value="1"/>
</dbReference>
<evidence type="ECO:0000256" key="1">
    <source>
        <dbReference type="ARBA" id="ARBA00004651"/>
    </source>
</evidence>
<dbReference type="Gene3D" id="1.20.1250.20">
    <property type="entry name" value="MFS general substrate transporter like domains"/>
    <property type="match status" value="2"/>
</dbReference>
<evidence type="ECO:0000313" key="8">
    <source>
        <dbReference type="Proteomes" id="UP000010473"/>
    </source>
</evidence>
<dbReference type="PROSITE" id="PS50850">
    <property type="entry name" value="MFS"/>
    <property type="match status" value="1"/>
</dbReference>
<evidence type="ECO:0000256" key="2">
    <source>
        <dbReference type="ARBA" id="ARBA00022692"/>
    </source>
</evidence>
<feature type="transmembrane region" description="Helical" evidence="5">
    <location>
        <begin position="21"/>
        <end position="44"/>
    </location>
</feature>
<dbReference type="GO" id="GO:0005886">
    <property type="term" value="C:plasma membrane"/>
    <property type="evidence" value="ECO:0007669"/>
    <property type="project" value="UniProtKB-SubCell"/>
</dbReference>
<sequence length="448" mass="49252">MDVGAATKLSKQDIRISLKASTYDGIFSAFFGCVTAEILLSNFLLELGANSLEIGMLSAIPMFAHFWQPLGAILAERSLSRRQYNLRIFVPARLLWLLLAMATIGFERGWCRSHRLIELTLVVVFLAHTFGALGIANWTSWMAVLVPRRLRGRYFGLRNSAANLTNLLSVPLLGLLVSRWQVSTVESYGLILTVAVVAGLISVSFQLLMTDVNPQQGTNTIKNDLQTPTFLTVFQDANFLKFLVFNSLWMFAVNSSAPFFNIYLLKDLGLALSWVTFYSSLTAGANVLMLVVWGKLADRIGNRSILIGIGMVVSILPWLWLGIDGEFLSTRFWLPLLYLFTGATVSAIDLCNNNLQMAIAPVHKPSSYFAIAAALGGLSGALGATTGGILAQTAYIGGLPGLFILSSCLRIIALLPLLFVREPRHESFVGFAMLRQVMVSLFLRQRIS</sequence>
<evidence type="ECO:0000313" key="7">
    <source>
        <dbReference type="EMBL" id="AFZ37739.1"/>
    </source>
</evidence>
<feature type="transmembrane region" description="Helical" evidence="5">
    <location>
        <begin position="335"/>
        <end position="355"/>
    </location>
</feature>
<organism evidence="7 8">
    <name type="scientific">Stanieria cyanosphaera (strain ATCC 29371 / PCC 7437)</name>
    <dbReference type="NCBI Taxonomy" id="111780"/>
    <lineage>
        <taxon>Bacteria</taxon>
        <taxon>Bacillati</taxon>
        <taxon>Cyanobacteriota</taxon>
        <taxon>Cyanophyceae</taxon>
        <taxon>Pleurocapsales</taxon>
        <taxon>Dermocarpellaceae</taxon>
        <taxon>Stanieria</taxon>
    </lineage>
</organism>
<feature type="transmembrane region" description="Helical" evidence="5">
    <location>
        <begin position="305"/>
        <end position="323"/>
    </location>
</feature>
<evidence type="ECO:0000256" key="3">
    <source>
        <dbReference type="ARBA" id="ARBA00022989"/>
    </source>
</evidence>
<feature type="transmembrane region" description="Helical" evidence="5">
    <location>
        <begin position="367"/>
        <end position="390"/>
    </location>
</feature>
<dbReference type="PATRIC" id="fig|111780.3.peg.4419"/>
<dbReference type="Proteomes" id="UP000010473">
    <property type="component" value="Chromosome"/>
</dbReference>
<feature type="domain" description="Major facilitator superfamily (MFS) profile" evidence="6">
    <location>
        <begin position="230"/>
        <end position="448"/>
    </location>
</feature>
<dbReference type="eggNOG" id="COG2271">
    <property type="taxonomic scope" value="Bacteria"/>
</dbReference>
<dbReference type="InterPro" id="IPR052528">
    <property type="entry name" value="Sugar_transport-like"/>
</dbReference>
<keyword evidence="2 5" id="KW-0812">Transmembrane</keyword>
<reference evidence="8" key="1">
    <citation type="journal article" date="2013" name="Proc. Natl. Acad. Sci. U.S.A.">
        <title>Improving the coverage of the cyanobacterial phylum using diversity-driven genome sequencing.</title>
        <authorList>
            <person name="Shih P.M."/>
            <person name="Wu D."/>
            <person name="Latifi A."/>
            <person name="Axen S.D."/>
            <person name="Fewer D.P."/>
            <person name="Talla E."/>
            <person name="Calteau A."/>
            <person name="Cai F."/>
            <person name="Tandeau de Marsac N."/>
            <person name="Rippka R."/>
            <person name="Herdman M."/>
            <person name="Sivonen K."/>
            <person name="Coursin T."/>
            <person name="Laurent T."/>
            <person name="Goodwin L."/>
            <person name="Nolan M."/>
            <person name="Davenport K.W."/>
            <person name="Han C.S."/>
            <person name="Rubin E.M."/>
            <person name="Eisen J.A."/>
            <person name="Woyke T."/>
            <person name="Gugger M."/>
            <person name="Kerfeld C.A."/>
        </authorList>
    </citation>
    <scope>NUCLEOTIDE SEQUENCE [LARGE SCALE GENOMIC DNA]</scope>
    <source>
        <strain evidence="8">ATCC 29371 / PCC 7437</strain>
    </source>
</reference>
<feature type="transmembrane region" description="Helical" evidence="5">
    <location>
        <begin position="402"/>
        <end position="420"/>
    </location>
</feature>
<dbReference type="KEGG" id="scs:Sta7437_4267"/>
<dbReference type="InterPro" id="IPR011701">
    <property type="entry name" value="MFS"/>
</dbReference>
<dbReference type="RefSeq" id="WP_015195393.1">
    <property type="nucleotide sequence ID" value="NC_019748.1"/>
</dbReference>
<dbReference type="HOGENOM" id="CLU_025379_2_0_3"/>
<dbReference type="SUPFAM" id="SSF103473">
    <property type="entry name" value="MFS general substrate transporter"/>
    <property type="match status" value="1"/>
</dbReference>
<keyword evidence="3 5" id="KW-1133">Transmembrane helix</keyword>
<dbReference type="InterPro" id="IPR020846">
    <property type="entry name" value="MFS_dom"/>
</dbReference>
<feature type="transmembrane region" description="Helical" evidence="5">
    <location>
        <begin position="86"/>
        <end position="104"/>
    </location>
</feature>
<protein>
    <submittedName>
        <fullName evidence="7">Major facilitator superfamily MFS_1</fullName>
    </submittedName>
</protein>
<dbReference type="AlphaFoldDB" id="K9Y0B9"/>
<comment type="subcellular location">
    <subcellularLocation>
        <location evidence="1">Cell membrane</location>
        <topology evidence="1">Multi-pass membrane protein</topology>
    </subcellularLocation>
</comment>
<keyword evidence="4 5" id="KW-0472">Membrane</keyword>
<keyword evidence="8" id="KW-1185">Reference proteome</keyword>
<feature type="transmembrane region" description="Helical" evidence="5">
    <location>
        <begin position="271"/>
        <end position="293"/>
    </location>
</feature>
<name>K9Y0B9_STAC7</name>
<feature type="transmembrane region" description="Helical" evidence="5">
    <location>
        <begin position="188"/>
        <end position="209"/>
    </location>
</feature>
<dbReference type="OrthoDB" id="9772882at2"/>